<comment type="catalytic activity">
    <reaction evidence="1">
        <text>chorismate = isochorismate</text>
        <dbReference type="Rhea" id="RHEA:18985"/>
        <dbReference type="ChEBI" id="CHEBI:29748"/>
        <dbReference type="ChEBI" id="CHEBI:29780"/>
        <dbReference type="EC" id="5.4.4.2"/>
    </reaction>
</comment>
<dbReference type="InterPro" id="IPR004561">
    <property type="entry name" value="IsoChor_synthase"/>
</dbReference>
<reference evidence="7" key="1">
    <citation type="submission" date="2022-06" db="EMBL/GenBank/DDBJ databases">
        <title>CFH 74404 Thermomicrobiaceae sp.</title>
        <authorList>
            <person name="Ming H."/>
            <person name="Li W.-J."/>
            <person name="Zhao Z."/>
        </authorList>
    </citation>
    <scope>NUCLEOTIDE SEQUENCE</scope>
    <source>
        <strain evidence="7">CFH 74404</strain>
    </source>
</reference>
<keyword evidence="8" id="KW-1185">Reference proteome</keyword>
<dbReference type="GO" id="GO:0008909">
    <property type="term" value="F:isochorismate synthase activity"/>
    <property type="evidence" value="ECO:0007669"/>
    <property type="project" value="UniProtKB-EC"/>
</dbReference>
<dbReference type="EMBL" id="JAMSLR010000005">
    <property type="protein sequence ID" value="MCM8749359.1"/>
    <property type="molecule type" value="Genomic_DNA"/>
</dbReference>
<evidence type="ECO:0000313" key="8">
    <source>
        <dbReference type="Proteomes" id="UP001165306"/>
    </source>
</evidence>
<dbReference type="InterPro" id="IPR005801">
    <property type="entry name" value="ADC_synthase"/>
</dbReference>
<dbReference type="InterPro" id="IPR015890">
    <property type="entry name" value="Chorismate_C"/>
</dbReference>
<proteinExistence type="inferred from homology"/>
<dbReference type="Proteomes" id="UP001165306">
    <property type="component" value="Unassembled WGS sequence"/>
</dbReference>
<protein>
    <recommendedName>
        <fullName evidence="3">isochorismate synthase</fullName>
        <ecNumber evidence="3">5.4.4.2</ecNumber>
    </recommendedName>
    <alternativeName>
        <fullName evidence="5">Isochorismate mutase</fullName>
    </alternativeName>
</protein>
<comment type="caution">
    <text evidence="7">The sequence shown here is derived from an EMBL/GenBank/DDBJ whole genome shotgun (WGS) entry which is preliminary data.</text>
</comment>
<dbReference type="NCBIfam" id="TIGR00543">
    <property type="entry name" value="isochor_syn"/>
    <property type="match status" value="1"/>
</dbReference>
<dbReference type="SUPFAM" id="SSF56322">
    <property type="entry name" value="ADC synthase"/>
    <property type="match status" value="1"/>
</dbReference>
<name>A0AA41WAP6_9BACT</name>
<evidence type="ECO:0000313" key="7">
    <source>
        <dbReference type="EMBL" id="MCM8749359.1"/>
    </source>
</evidence>
<organism evidence="7 8">
    <name type="scientific">Thermalbibacter longus</name>
    <dbReference type="NCBI Taxonomy" id="2951981"/>
    <lineage>
        <taxon>Bacteria</taxon>
        <taxon>Pseudomonadati</taxon>
        <taxon>Thermomicrobiota</taxon>
        <taxon>Thermomicrobia</taxon>
        <taxon>Thermomicrobiales</taxon>
        <taxon>Thermomicrobiaceae</taxon>
        <taxon>Thermalbibacter</taxon>
    </lineage>
</organism>
<gene>
    <name evidence="7" type="ORF">NET02_09395</name>
</gene>
<dbReference type="Pfam" id="PF00425">
    <property type="entry name" value="Chorismate_bind"/>
    <property type="match status" value="1"/>
</dbReference>
<sequence length="488" mass="52324">MTTRARTLDLGLDARLHALARQAQRQADSSGRPVVATLVEPSPVQDPIARFVRAPVELTRALWWGADSLALVGLGEALALGPAPCAGGVYQGHGLDVSPAEIAREWRRLAAGALVDAPSDSPALAGPLLLGGFAFDPLRLTEPAWRSFPAARLVLPRLLLLGEGDRWWLASTLVAWPGRDPAGELEELRRLRALLLQPAPSGCMPATNGRALPVEVVRRELCGPERWRAMVERAITAIRRGELAKVVLARAVEVSGPEPVSVERVLRWLAAGYPGCTLFAFSYGDAVFLGATPERLVRLHARRIETMALAGSIRRGTTPEEDAALAGALLASEKDRQEHAVVVDELRAALAPACRALEIPREPSLLSMRNVHHLATPVRGELAGDSTVLDLVERLHPTPAVGGVPRAAALAFIRSHEPVDRGWYAGPVGWVDRSGEGEFAVALRSGLIRGRTARLYAGCGILADSDPEAEYAESELKLQPLLRALEGA</sequence>
<evidence type="ECO:0000256" key="1">
    <source>
        <dbReference type="ARBA" id="ARBA00000799"/>
    </source>
</evidence>
<dbReference type="Gene3D" id="3.60.120.10">
    <property type="entry name" value="Anthranilate synthase"/>
    <property type="match status" value="1"/>
</dbReference>
<dbReference type="AlphaFoldDB" id="A0AA41WAP6"/>
<evidence type="ECO:0000256" key="2">
    <source>
        <dbReference type="ARBA" id="ARBA00005297"/>
    </source>
</evidence>
<comment type="similarity">
    <text evidence="2">Belongs to the isochorismate synthase family.</text>
</comment>
<evidence type="ECO:0000259" key="6">
    <source>
        <dbReference type="Pfam" id="PF00425"/>
    </source>
</evidence>
<keyword evidence="4 7" id="KW-0413">Isomerase</keyword>
<evidence type="ECO:0000256" key="3">
    <source>
        <dbReference type="ARBA" id="ARBA00012824"/>
    </source>
</evidence>
<feature type="domain" description="Chorismate-utilising enzyme C-terminal" evidence="6">
    <location>
        <begin position="225"/>
        <end position="477"/>
    </location>
</feature>
<dbReference type="PANTHER" id="PTHR42839">
    <property type="entry name" value="ISOCHORISMATE SYNTHASE ENTC"/>
    <property type="match status" value="1"/>
</dbReference>
<dbReference type="EC" id="5.4.4.2" evidence="3"/>
<accession>A0AA41WAP6</accession>
<dbReference type="RefSeq" id="WP_284057139.1">
    <property type="nucleotide sequence ID" value="NZ_JAMSLR010000005.1"/>
</dbReference>
<dbReference type="PANTHER" id="PTHR42839:SF2">
    <property type="entry name" value="ISOCHORISMATE SYNTHASE ENTC"/>
    <property type="match status" value="1"/>
</dbReference>
<evidence type="ECO:0000256" key="4">
    <source>
        <dbReference type="ARBA" id="ARBA00023235"/>
    </source>
</evidence>
<evidence type="ECO:0000256" key="5">
    <source>
        <dbReference type="ARBA" id="ARBA00041564"/>
    </source>
</evidence>